<dbReference type="AlphaFoldDB" id="A0A926E4E2"/>
<dbReference type="EMBL" id="JACRSV010000001">
    <property type="protein sequence ID" value="MBC8559338.1"/>
    <property type="molecule type" value="Genomic_DNA"/>
</dbReference>
<proteinExistence type="predicted"/>
<dbReference type="Proteomes" id="UP000610760">
    <property type="component" value="Unassembled WGS sequence"/>
</dbReference>
<protein>
    <submittedName>
        <fullName evidence="1">Uncharacterized protein</fullName>
    </submittedName>
</protein>
<accession>A0A926E4E2</accession>
<organism evidence="1 2">
    <name type="scientific">Fumia xinanensis</name>
    <dbReference type="NCBI Taxonomy" id="2763659"/>
    <lineage>
        <taxon>Bacteria</taxon>
        <taxon>Bacillati</taxon>
        <taxon>Bacillota</taxon>
        <taxon>Clostridia</taxon>
        <taxon>Eubacteriales</taxon>
        <taxon>Oscillospiraceae</taxon>
        <taxon>Fumia</taxon>
    </lineage>
</organism>
<sequence>MKSLRQGLLYTKKLKPTNYFAETEEIFPMGHATLFDIISCGTTSETRGGRKIAAGRFLPTAGKVEESDEKVRNRARFV</sequence>
<dbReference type="RefSeq" id="WP_249294237.1">
    <property type="nucleotide sequence ID" value="NZ_JACRSV010000001.1"/>
</dbReference>
<gene>
    <name evidence="1" type="ORF">H8710_04555</name>
</gene>
<name>A0A926E4E2_9FIRM</name>
<reference evidence="1" key="1">
    <citation type="submission" date="2020-08" db="EMBL/GenBank/DDBJ databases">
        <title>Genome public.</title>
        <authorList>
            <person name="Liu C."/>
            <person name="Sun Q."/>
        </authorList>
    </citation>
    <scope>NUCLEOTIDE SEQUENCE</scope>
    <source>
        <strain evidence="1">NSJ-33</strain>
    </source>
</reference>
<keyword evidence="2" id="KW-1185">Reference proteome</keyword>
<comment type="caution">
    <text evidence="1">The sequence shown here is derived from an EMBL/GenBank/DDBJ whole genome shotgun (WGS) entry which is preliminary data.</text>
</comment>
<evidence type="ECO:0000313" key="2">
    <source>
        <dbReference type="Proteomes" id="UP000610760"/>
    </source>
</evidence>
<evidence type="ECO:0000313" key="1">
    <source>
        <dbReference type="EMBL" id="MBC8559338.1"/>
    </source>
</evidence>